<accession>A0A0D2ZV92</accession>
<organism evidence="2 3">
    <name type="scientific">Brassica oleracea var. oleracea</name>
    <dbReference type="NCBI Taxonomy" id="109376"/>
    <lineage>
        <taxon>Eukaryota</taxon>
        <taxon>Viridiplantae</taxon>
        <taxon>Streptophyta</taxon>
        <taxon>Embryophyta</taxon>
        <taxon>Tracheophyta</taxon>
        <taxon>Spermatophyta</taxon>
        <taxon>Magnoliopsida</taxon>
        <taxon>eudicotyledons</taxon>
        <taxon>Gunneridae</taxon>
        <taxon>Pentapetalae</taxon>
        <taxon>rosids</taxon>
        <taxon>malvids</taxon>
        <taxon>Brassicales</taxon>
        <taxon>Brassicaceae</taxon>
        <taxon>Brassiceae</taxon>
        <taxon>Brassica</taxon>
    </lineage>
</organism>
<reference evidence="2" key="2">
    <citation type="submission" date="2015-06" db="UniProtKB">
        <authorList>
            <consortium name="EnsemblPlants"/>
        </authorList>
    </citation>
    <scope>IDENTIFICATION</scope>
</reference>
<dbReference type="Proteomes" id="UP000032141">
    <property type="component" value="Unassembled WGS sequence"/>
</dbReference>
<proteinExistence type="predicted"/>
<feature type="region of interest" description="Disordered" evidence="1">
    <location>
        <begin position="1"/>
        <end position="44"/>
    </location>
</feature>
<evidence type="ECO:0000313" key="2">
    <source>
        <dbReference type="EnsemblPlants" id="Bo01558s010.1"/>
    </source>
</evidence>
<keyword evidence="3" id="KW-1185">Reference proteome</keyword>
<sequence>MRSIDDPRTDSATSYGQGDHKNRRVRGSRSSCHLQRDHGNPMAQRYASRSIDIPSGRQFLTPNGVAAIWGCQKQSRLCFLAEHKLRQMTTSATANCKRTKIDKSSTNNVSKKDDLTSSADTDASGVKTQHEPEADIITQPGHPEENTDPATIVSIKAVSTATTAE</sequence>
<evidence type="ECO:0000256" key="1">
    <source>
        <dbReference type="SAM" id="MobiDB-lite"/>
    </source>
</evidence>
<dbReference type="Gramene" id="Bo01558s010.1">
    <property type="protein sequence ID" value="Bo01558s010.1"/>
    <property type="gene ID" value="Bo01558s010"/>
</dbReference>
<evidence type="ECO:0000313" key="3">
    <source>
        <dbReference type="Proteomes" id="UP000032141"/>
    </source>
</evidence>
<dbReference type="AlphaFoldDB" id="A0A0D2ZV92"/>
<reference evidence="2" key="1">
    <citation type="journal article" date="2014" name="Genome Biol.">
        <title>Transcriptome and methylome profiling reveals relics of genome dominance in the mesopolyploid Brassica oleracea.</title>
        <authorList>
            <person name="Parkin I.A."/>
            <person name="Koh C."/>
            <person name="Tang H."/>
            <person name="Robinson S.J."/>
            <person name="Kagale S."/>
            <person name="Clarke W.E."/>
            <person name="Town C.D."/>
            <person name="Nixon J."/>
            <person name="Krishnakumar V."/>
            <person name="Bidwell S.L."/>
            <person name="Denoeud F."/>
            <person name="Belcram H."/>
            <person name="Links M.G."/>
            <person name="Just J."/>
            <person name="Clarke C."/>
            <person name="Bender T."/>
            <person name="Huebert T."/>
            <person name="Mason A.S."/>
            <person name="Pires J.C."/>
            <person name="Barker G."/>
            <person name="Moore J."/>
            <person name="Walley P.G."/>
            <person name="Manoli S."/>
            <person name="Batley J."/>
            <person name="Edwards D."/>
            <person name="Nelson M.N."/>
            <person name="Wang X."/>
            <person name="Paterson A.H."/>
            <person name="King G."/>
            <person name="Bancroft I."/>
            <person name="Chalhoub B."/>
            <person name="Sharpe A.G."/>
        </authorList>
    </citation>
    <scope>NUCLEOTIDE SEQUENCE [LARGE SCALE GENOMIC DNA]</scope>
    <source>
        <strain evidence="2">cv. TO1000</strain>
    </source>
</reference>
<name>A0A0D2ZV92_BRAOL</name>
<dbReference type="EnsemblPlants" id="Bo01558s010.1">
    <property type="protein sequence ID" value="Bo01558s010.1"/>
    <property type="gene ID" value="Bo01558s010"/>
</dbReference>
<feature type="region of interest" description="Disordered" evidence="1">
    <location>
        <begin position="98"/>
        <end position="152"/>
    </location>
</feature>
<dbReference type="HOGENOM" id="CLU_1613140_0_0_1"/>
<protein>
    <submittedName>
        <fullName evidence="2">Uncharacterized protein</fullName>
    </submittedName>
</protein>